<dbReference type="PANTHER" id="PTHR30404">
    <property type="entry name" value="N-ACETYLMURAMOYL-L-ALANINE AMIDASE"/>
    <property type="match status" value="1"/>
</dbReference>
<sequence length="545" mass="58702">MRPVNYKQLESLRAEATSITATAGTSITLSAPAPVAAARLNRRSLLKASTLLCALSVEHLAFAQIGQQHKPLTAEKGKKNGIVALRIWPAPEYSRVTIESDEELEANYDFAKDDPPRLYVDIHNLLLGPELRTMETRVQADDPNIAAIRIAQNSPTIVRMVIDLKQRVRPEVFTLKPIAPYRYRLVFDLYPALAVDPMAQLIAERLQTIAQAPSTEAIHTTPSASVPTAPPPAPAAPVPAPPPLPTRPPGPDPLDGWFDQHGASRPAPAPAPVPVPTPAPPPPAPVPPPPAPRPAPSPPATARQTDRIYIVALDPGHGGEDPGAIGQAKTFEKHVVLAIAHQVREQLNRTRVNGVPLQAFMTRDRDFFVPLAARVERTRRVQADLFISIHADAAENFSANGASVYALSSRGATSTAARLLAEKENLADAVGGLNIKTADRHVQSTLADMSLSAQIRDSLILGALMRRELANHTRVRGNKVEQANFAVLRNPDTPSILVETGFISNRSEEQLLRSSAHQAKLAAAITAGIVAYLSAHPPQPRVRSV</sequence>
<protein>
    <recommendedName>
        <fullName evidence="2">N-acetylmuramoyl-L-alanine amidase</fullName>
        <ecNumber evidence="2">3.5.1.28</ecNumber>
    </recommendedName>
</protein>
<evidence type="ECO:0000259" key="5">
    <source>
        <dbReference type="SMART" id="SM00646"/>
    </source>
</evidence>
<dbReference type="GO" id="GO:0030288">
    <property type="term" value="C:outer membrane-bounded periplasmic space"/>
    <property type="evidence" value="ECO:0007669"/>
    <property type="project" value="TreeGrafter"/>
</dbReference>
<evidence type="ECO:0000313" key="6">
    <source>
        <dbReference type="EMBL" id="THJ32242.1"/>
    </source>
</evidence>
<comment type="catalytic activity">
    <reaction evidence="1">
        <text>Hydrolyzes the link between N-acetylmuramoyl residues and L-amino acid residues in certain cell-wall glycopeptides.</text>
        <dbReference type="EC" id="3.5.1.28"/>
    </reaction>
</comment>
<dbReference type="InterPro" id="IPR050695">
    <property type="entry name" value="N-acetylmuramoyl_amidase_3"/>
</dbReference>
<evidence type="ECO:0000256" key="4">
    <source>
        <dbReference type="SAM" id="MobiDB-lite"/>
    </source>
</evidence>
<dbReference type="EC" id="3.5.1.28" evidence="2"/>
<dbReference type="Proteomes" id="UP000306236">
    <property type="component" value="Unassembled WGS sequence"/>
</dbReference>
<dbReference type="Gene3D" id="3.40.630.40">
    <property type="entry name" value="Zn-dependent exopeptidases"/>
    <property type="match status" value="1"/>
</dbReference>
<feature type="region of interest" description="Disordered" evidence="4">
    <location>
        <begin position="215"/>
        <end position="302"/>
    </location>
</feature>
<dbReference type="PRINTS" id="PR01217">
    <property type="entry name" value="PRICHEXTENSN"/>
</dbReference>
<dbReference type="AlphaFoldDB" id="A0A4V3YWR8"/>
<dbReference type="SUPFAM" id="SSF53187">
    <property type="entry name" value="Zn-dependent exopeptidases"/>
    <property type="match status" value="1"/>
</dbReference>
<dbReference type="OrthoDB" id="9806267at2"/>
<feature type="domain" description="MurNAc-LAA" evidence="5">
    <location>
        <begin position="375"/>
        <end position="530"/>
    </location>
</feature>
<evidence type="ECO:0000256" key="3">
    <source>
        <dbReference type="ARBA" id="ARBA00022801"/>
    </source>
</evidence>
<feature type="compositionally biased region" description="Pro residues" evidence="4">
    <location>
        <begin position="228"/>
        <end position="252"/>
    </location>
</feature>
<keyword evidence="7" id="KW-1185">Reference proteome</keyword>
<proteinExistence type="predicted"/>
<dbReference type="GO" id="GO:0008745">
    <property type="term" value="F:N-acetylmuramoyl-L-alanine amidase activity"/>
    <property type="evidence" value="ECO:0007669"/>
    <property type="project" value="UniProtKB-EC"/>
</dbReference>
<dbReference type="CDD" id="cd02696">
    <property type="entry name" value="MurNAc-LAA"/>
    <property type="match status" value="1"/>
</dbReference>
<gene>
    <name evidence="6" type="ORF">E8K88_12470</name>
</gene>
<dbReference type="InterPro" id="IPR021731">
    <property type="entry name" value="AMIN_dom"/>
</dbReference>
<feature type="compositionally biased region" description="Pro residues" evidence="4">
    <location>
        <begin position="267"/>
        <end position="299"/>
    </location>
</feature>
<dbReference type="Pfam" id="PF11741">
    <property type="entry name" value="AMIN"/>
    <property type="match status" value="1"/>
</dbReference>
<evidence type="ECO:0000256" key="1">
    <source>
        <dbReference type="ARBA" id="ARBA00001561"/>
    </source>
</evidence>
<dbReference type="PANTHER" id="PTHR30404:SF0">
    <property type="entry name" value="N-ACETYLMURAMOYL-L-ALANINE AMIDASE AMIC"/>
    <property type="match status" value="1"/>
</dbReference>
<dbReference type="SMART" id="SM00646">
    <property type="entry name" value="Ami_3"/>
    <property type="match status" value="1"/>
</dbReference>
<comment type="caution">
    <text evidence="6">The sequence shown here is derived from an EMBL/GenBank/DDBJ whole genome shotgun (WGS) entry which is preliminary data.</text>
</comment>
<dbReference type="GO" id="GO:0009253">
    <property type="term" value="P:peptidoglycan catabolic process"/>
    <property type="evidence" value="ECO:0007669"/>
    <property type="project" value="InterPro"/>
</dbReference>
<dbReference type="InterPro" id="IPR002508">
    <property type="entry name" value="MurNAc-LAA_cat"/>
</dbReference>
<dbReference type="Gene3D" id="2.60.40.3500">
    <property type="match status" value="1"/>
</dbReference>
<reference evidence="6 7" key="1">
    <citation type="submission" date="2019-04" db="EMBL/GenBank/DDBJ databases">
        <title>Lampropedia sp YIM MLB12 draf genome.</title>
        <authorList>
            <person name="Wang Y.-X."/>
        </authorList>
    </citation>
    <scope>NUCLEOTIDE SEQUENCE [LARGE SCALE GENOMIC DNA]</scope>
    <source>
        <strain evidence="6 7">YIM MLB12</strain>
    </source>
</reference>
<dbReference type="Pfam" id="PF01520">
    <property type="entry name" value="Amidase_3"/>
    <property type="match status" value="1"/>
</dbReference>
<accession>A0A4V3YWR8</accession>
<keyword evidence="3" id="KW-0378">Hydrolase</keyword>
<evidence type="ECO:0000256" key="2">
    <source>
        <dbReference type="ARBA" id="ARBA00011901"/>
    </source>
</evidence>
<dbReference type="EMBL" id="SSWX01000016">
    <property type="protein sequence ID" value="THJ32242.1"/>
    <property type="molecule type" value="Genomic_DNA"/>
</dbReference>
<organism evidence="6 7">
    <name type="scientific">Lampropedia aestuarii</name>
    <dbReference type="NCBI Taxonomy" id="2562762"/>
    <lineage>
        <taxon>Bacteria</taxon>
        <taxon>Pseudomonadati</taxon>
        <taxon>Pseudomonadota</taxon>
        <taxon>Betaproteobacteria</taxon>
        <taxon>Burkholderiales</taxon>
        <taxon>Comamonadaceae</taxon>
        <taxon>Lampropedia</taxon>
    </lineage>
</organism>
<name>A0A4V3YWR8_9BURK</name>
<evidence type="ECO:0000313" key="7">
    <source>
        <dbReference type="Proteomes" id="UP000306236"/>
    </source>
</evidence>
<dbReference type="RefSeq" id="WP_136407001.1">
    <property type="nucleotide sequence ID" value="NZ_SSWX01000016.1"/>
</dbReference>